<feature type="transmembrane region" description="Helical" evidence="9">
    <location>
        <begin position="12"/>
        <end position="33"/>
    </location>
</feature>
<feature type="region of interest" description="Disordered" evidence="10">
    <location>
        <begin position="1042"/>
        <end position="1072"/>
    </location>
</feature>
<reference evidence="11" key="1">
    <citation type="journal article" date="2014" name="Int. J. Syst. Evol. Microbiol.">
        <title>Complete genome sequence of Corynebacterium casei LMG S-19264T (=DSM 44701T), isolated from a smear-ripened cheese.</title>
        <authorList>
            <consortium name="US DOE Joint Genome Institute (JGI-PGF)"/>
            <person name="Walter F."/>
            <person name="Albersmeier A."/>
            <person name="Kalinowski J."/>
            <person name="Ruckert C."/>
        </authorList>
    </citation>
    <scope>NUCLEOTIDE SEQUENCE</scope>
    <source>
        <strain evidence="11">CCM 7897</strain>
    </source>
</reference>
<name>A0A917C336_9HYPH</name>
<dbReference type="Pfam" id="PF00873">
    <property type="entry name" value="ACR_tran"/>
    <property type="match status" value="1"/>
</dbReference>
<dbReference type="EMBL" id="BMCT01000003">
    <property type="protein sequence ID" value="GGF66550.1"/>
    <property type="molecule type" value="Genomic_DNA"/>
</dbReference>
<feature type="transmembrane region" description="Helical" evidence="9">
    <location>
        <begin position="539"/>
        <end position="556"/>
    </location>
</feature>
<dbReference type="PANTHER" id="PTHR32063:SF13">
    <property type="entry name" value="MULTIDRUG EFFLUX PUMP SUBUNIT ACRB-RELATED"/>
    <property type="match status" value="1"/>
</dbReference>
<dbReference type="NCBIfam" id="NF000282">
    <property type="entry name" value="RND_permease_1"/>
    <property type="match status" value="1"/>
</dbReference>
<keyword evidence="7 9" id="KW-1133">Transmembrane helix</keyword>
<dbReference type="GO" id="GO:0005886">
    <property type="term" value="C:plasma membrane"/>
    <property type="evidence" value="ECO:0007669"/>
    <property type="project" value="UniProtKB-SubCell"/>
</dbReference>
<feature type="transmembrane region" description="Helical" evidence="9">
    <location>
        <begin position="370"/>
        <end position="394"/>
    </location>
</feature>
<evidence type="ECO:0000256" key="1">
    <source>
        <dbReference type="ARBA" id="ARBA00004429"/>
    </source>
</evidence>
<proteinExistence type="inferred from homology"/>
<evidence type="ECO:0000256" key="10">
    <source>
        <dbReference type="SAM" id="MobiDB-lite"/>
    </source>
</evidence>
<sequence length="1072" mass="114497">MISRFFIERPVLANVLALFFVLIGLVCLLRLPVAQYPNIVPPTVTVSVNYPGASAKTLVDTVALPIEQQVNGVEGMIYMQSWSASDGTYTLVVTFAIGTDPNMAQVLVQNRVSIALASLPSSVQQQGVTVLQKGTSILEFVALTSPDGKYDGLYLSNYAIINIQNELARLPGIGNVLVFGAGEYAMRVWLDPDKLQTFGLTPNDVINAIKAQSQEVTAGQTGMPPAPANTSFQYTVNIQGRLNDVPDYENIIVKVNNEDGGRILRVRDVGRVELGAQSYSKSFSLDGKPAAGIAIFQLPSANALQVAASVKDKMEELKGSFPQGVSYEIPFNTTDFVTASIDEVYKTLIEAGLLVLVVIIVFLQDWRATLVPATTVPVTIIGAFAAMAAMGFTINLSTLFALILAIGIVVDDAIVIVEGVARHIEEGMPGREAAEKAMDELFGPVIGITLVLMSVFLPASFIPGLTGEMFKQFALVIAATALISAINAATLKPTQCALWLRPPTPPEKRNVFYRGFNAVYDRAEHWYAGLMNRMVHRSGLMAVVALILIGVAGYGLTRIPTSFLPIEDQGYFVLAVQLPDGASTERTTAVVSRVSEITKKIPGVASVIGITGISALDNNASLSSAGVLYVTLTPWDVRTKEKGQDLLSLYNRFNADMGKVEEASILVLVPPAIQGIGNASGFTMQPQIRDGNFDYELLQKVTQTMIERGQAQSGLSHLGTSFRTSSPQLNVEVNRIKAETLGITVGQVFDTISAYVGSTYITQINKFGNVFQVYAQAEPQYRVRPEDLSNLKVKAGNGTMVPIGTLIDVKVVPGAPLISLYNVYPTATIVGGNAPGFSSGQALDLMEQIAKATLPPGMGFSWTAMSYQEKQVGSQMYYVFALAILLVYMVLAGQYESWIQPLSVILAVPLALLGTVGALLGLGVANNLYTQIGLVLLIALASKNAILIVEYAREKRAEGMDISAAAVEAARLRFRPILMTSFAFILGVLPLVFATGAGANSRKSIGIAVVSGMLASTCLAVLFVPSFYTVLQRFEERFFKKAPPAHGASGHGAPPPGGDKGPAPSGEAPASA</sequence>
<feature type="compositionally biased region" description="Low complexity" evidence="10">
    <location>
        <begin position="1042"/>
        <end position="1052"/>
    </location>
</feature>
<dbReference type="NCBIfam" id="TIGR00915">
    <property type="entry name" value="2A0602"/>
    <property type="match status" value="1"/>
</dbReference>
<dbReference type="Proteomes" id="UP000606044">
    <property type="component" value="Unassembled WGS sequence"/>
</dbReference>
<dbReference type="Gene3D" id="1.20.1640.10">
    <property type="entry name" value="Multidrug efflux transporter AcrB transmembrane domain"/>
    <property type="match status" value="2"/>
</dbReference>
<dbReference type="InterPro" id="IPR004764">
    <property type="entry name" value="MdtF-like"/>
</dbReference>
<feature type="transmembrane region" description="Helical" evidence="9">
    <location>
        <begin position="876"/>
        <end position="895"/>
    </location>
</feature>
<feature type="transmembrane region" description="Helical" evidence="9">
    <location>
        <begin position="400"/>
        <end position="421"/>
    </location>
</feature>
<dbReference type="Gene3D" id="3.30.2090.10">
    <property type="entry name" value="Multidrug efflux transporter AcrB TolC docking domain, DN and DC subdomains"/>
    <property type="match status" value="2"/>
</dbReference>
<feature type="transmembrane region" description="Helical" evidence="9">
    <location>
        <begin position="441"/>
        <end position="461"/>
    </location>
</feature>
<evidence type="ECO:0000313" key="12">
    <source>
        <dbReference type="Proteomes" id="UP000606044"/>
    </source>
</evidence>
<keyword evidence="12" id="KW-1185">Reference proteome</keyword>
<evidence type="ECO:0000256" key="4">
    <source>
        <dbReference type="ARBA" id="ARBA00022475"/>
    </source>
</evidence>
<feature type="compositionally biased region" description="Low complexity" evidence="10">
    <location>
        <begin position="1061"/>
        <end position="1072"/>
    </location>
</feature>
<dbReference type="FunFam" id="3.30.70.1430:FF:000001">
    <property type="entry name" value="Efflux pump membrane transporter"/>
    <property type="match status" value="1"/>
</dbReference>
<feature type="transmembrane region" description="Helical" evidence="9">
    <location>
        <begin position="977"/>
        <end position="999"/>
    </location>
</feature>
<evidence type="ECO:0000256" key="8">
    <source>
        <dbReference type="ARBA" id="ARBA00023136"/>
    </source>
</evidence>
<reference evidence="11" key="2">
    <citation type="submission" date="2020-09" db="EMBL/GenBank/DDBJ databases">
        <authorList>
            <person name="Sun Q."/>
            <person name="Sedlacek I."/>
        </authorList>
    </citation>
    <scope>NUCLEOTIDE SEQUENCE</scope>
    <source>
        <strain evidence="11">CCM 7897</strain>
    </source>
</reference>
<keyword evidence="5 9" id="KW-0997">Cell inner membrane</keyword>
<keyword evidence="6 9" id="KW-0812">Transmembrane</keyword>
<dbReference type="SUPFAM" id="SSF82693">
    <property type="entry name" value="Multidrug efflux transporter AcrB pore domain, PN1, PN2, PC1 and PC2 subdomains"/>
    <property type="match status" value="4"/>
</dbReference>
<dbReference type="InterPro" id="IPR001036">
    <property type="entry name" value="Acrflvin-R"/>
</dbReference>
<dbReference type="FunFam" id="1.20.1640.10:FF:000001">
    <property type="entry name" value="Efflux pump membrane transporter"/>
    <property type="match status" value="1"/>
</dbReference>
<dbReference type="PANTHER" id="PTHR32063">
    <property type="match status" value="1"/>
</dbReference>
<comment type="caution">
    <text evidence="11">The sequence shown here is derived from an EMBL/GenBank/DDBJ whole genome shotgun (WGS) entry which is preliminary data.</text>
</comment>
<dbReference type="InterPro" id="IPR027463">
    <property type="entry name" value="AcrB_DN_DC_subdom"/>
</dbReference>
<gene>
    <name evidence="11" type="ORF">GCM10007301_27790</name>
</gene>
<evidence type="ECO:0000256" key="5">
    <source>
        <dbReference type="ARBA" id="ARBA00022519"/>
    </source>
</evidence>
<dbReference type="Gene3D" id="3.30.70.1440">
    <property type="entry name" value="Multidrug efflux transporter AcrB pore domain"/>
    <property type="match status" value="1"/>
</dbReference>
<feature type="transmembrane region" description="Helical" evidence="9">
    <location>
        <begin position="928"/>
        <end position="949"/>
    </location>
</feature>
<dbReference type="PRINTS" id="PR00702">
    <property type="entry name" value="ACRIFLAVINRP"/>
</dbReference>
<dbReference type="AlphaFoldDB" id="A0A917C336"/>
<accession>A0A917C336</accession>
<evidence type="ECO:0000256" key="2">
    <source>
        <dbReference type="ARBA" id="ARBA00010942"/>
    </source>
</evidence>
<feature type="transmembrane region" description="Helical" evidence="9">
    <location>
        <begin position="344"/>
        <end position="363"/>
    </location>
</feature>
<protein>
    <recommendedName>
        <fullName evidence="9">Efflux pump membrane transporter</fullName>
    </recommendedName>
</protein>
<dbReference type="Gene3D" id="3.30.70.1320">
    <property type="entry name" value="Multidrug efflux transporter AcrB pore domain like"/>
    <property type="match status" value="1"/>
</dbReference>
<evidence type="ECO:0000313" key="11">
    <source>
        <dbReference type="EMBL" id="GGF66550.1"/>
    </source>
</evidence>
<dbReference type="SUPFAM" id="SSF82866">
    <property type="entry name" value="Multidrug efflux transporter AcrB transmembrane domain"/>
    <property type="match status" value="2"/>
</dbReference>
<keyword evidence="3 9" id="KW-0813">Transport</keyword>
<evidence type="ECO:0000256" key="3">
    <source>
        <dbReference type="ARBA" id="ARBA00022448"/>
    </source>
</evidence>
<feature type="transmembrane region" description="Helical" evidence="9">
    <location>
        <begin position="473"/>
        <end position="491"/>
    </location>
</feature>
<comment type="similarity">
    <text evidence="2 9">Belongs to the resistance-nodulation-cell division (RND) (TC 2.A.6) family.</text>
</comment>
<organism evidence="11 12">
    <name type="scientific">Azorhizobium oxalatiphilum</name>
    <dbReference type="NCBI Taxonomy" id="980631"/>
    <lineage>
        <taxon>Bacteria</taxon>
        <taxon>Pseudomonadati</taxon>
        <taxon>Pseudomonadota</taxon>
        <taxon>Alphaproteobacteria</taxon>
        <taxon>Hyphomicrobiales</taxon>
        <taxon>Xanthobacteraceae</taxon>
        <taxon>Azorhizobium</taxon>
    </lineage>
</organism>
<feature type="transmembrane region" description="Helical" evidence="9">
    <location>
        <begin position="902"/>
        <end position="922"/>
    </location>
</feature>
<evidence type="ECO:0000256" key="9">
    <source>
        <dbReference type="RuleBase" id="RU364070"/>
    </source>
</evidence>
<dbReference type="GO" id="GO:0042910">
    <property type="term" value="F:xenobiotic transmembrane transporter activity"/>
    <property type="evidence" value="ECO:0007669"/>
    <property type="project" value="TreeGrafter"/>
</dbReference>
<dbReference type="GO" id="GO:0009636">
    <property type="term" value="P:response to toxic substance"/>
    <property type="evidence" value="ECO:0007669"/>
    <property type="project" value="UniProtKB-ARBA"/>
</dbReference>
<evidence type="ECO:0000256" key="7">
    <source>
        <dbReference type="ARBA" id="ARBA00022989"/>
    </source>
</evidence>
<keyword evidence="4" id="KW-1003">Cell membrane</keyword>
<comment type="subcellular location">
    <subcellularLocation>
        <location evidence="1 9">Cell inner membrane</location>
        <topology evidence="1 9">Multi-pass membrane protein</topology>
    </subcellularLocation>
</comment>
<keyword evidence="8 9" id="KW-0472">Membrane</keyword>
<dbReference type="Gene3D" id="3.30.70.1430">
    <property type="entry name" value="Multidrug efflux transporter AcrB pore domain"/>
    <property type="match status" value="2"/>
</dbReference>
<dbReference type="RefSeq" id="WP_188579455.1">
    <property type="nucleotide sequence ID" value="NZ_BMCT01000003.1"/>
</dbReference>
<dbReference type="SUPFAM" id="SSF82714">
    <property type="entry name" value="Multidrug efflux transporter AcrB TolC docking domain, DN and DC subdomains"/>
    <property type="match status" value="2"/>
</dbReference>
<feature type="transmembrane region" description="Helical" evidence="9">
    <location>
        <begin position="1005"/>
        <end position="1031"/>
    </location>
</feature>
<dbReference type="GO" id="GO:0015562">
    <property type="term" value="F:efflux transmembrane transporter activity"/>
    <property type="evidence" value="ECO:0007669"/>
    <property type="project" value="InterPro"/>
</dbReference>
<evidence type="ECO:0000256" key="6">
    <source>
        <dbReference type="ARBA" id="ARBA00022692"/>
    </source>
</evidence>